<feature type="region of interest" description="Disordered" evidence="1">
    <location>
        <begin position="77"/>
        <end position="306"/>
    </location>
</feature>
<dbReference type="GO" id="GO:0006402">
    <property type="term" value="P:mRNA catabolic process"/>
    <property type="evidence" value="ECO:0007669"/>
    <property type="project" value="TreeGrafter"/>
</dbReference>
<organism evidence="3 4">
    <name type="scientific">Sarcophilus harrisii</name>
    <name type="common">Tasmanian devil</name>
    <name type="synonym">Sarcophilus laniarius</name>
    <dbReference type="NCBI Taxonomy" id="9305"/>
    <lineage>
        <taxon>Eukaryota</taxon>
        <taxon>Metazoa</taxon>
        <taxon>Chordata</taxon>
        <taxon>Craniata</taxon>
        <taxon>Vertebrata</taxon>
        <taxon>Euteleostomi</taxon>
        <taxon>Mammalia</taxon>
        <taxon>Metatheria</taxon>
        <taxon>Dasyuromorphia</taxon>
        <taxon>Dasyuridae</taxon>
        <taxon>Sarcophilus</taxon>
    </lineage>
</organism>
<protein>
    <submittedName>
        <fullName evidence="3">DIS3 like 3'-5' exoribonuclease 2</fullName>
    </submittedName>
</protein>
<evidence type="ECO:0000313" key="4">
    <source>
        <dbReference type="Proteomes" id="UP000007648"/>
    </source>
</evidence>
<dbReference type="GO" id="GO:0000175">
    <property type="term" value="F:3'-5'-RNA exonuclease activity"/>
    <property type="evidence" value="ECO:0007669"/>
    <property type="project" value="TreeGrafter"/>
</dbReference>
<feature type="compositionally biased region" description="Basic and acidic residues" evidence="1">
    <location>
        <begin position="255"/>
        <end position="269"/>
    </location>
</feature>
<name>A0A7N4NMG7_SARHA</name>
<dbReference type="FunFam" id="2.40.50.690:FF:000003">
    <property type="entry name" value="DIS3-like exonuclease 2"/>
    <property type="match status" value="1"/>
</dbReference>
<dbReference type="InterPro" id="IPR033771">
    <property type="entry name" value="Rrp44_CSD1"/>
</dbReference>
<reference evidence="3" key="2">
    <citation type="submission" date="2025-08" db="UniProtKB">
        <authorList>
            <consortium name="Ensembl"/>
        </authorList>
    </citation>
    <scope>IDENTIFICATION</scope>
</reference>
<dbReference type="AlphaFoldDB" id="A0A7N4NMG7"/>
<dbReference type="InterPro" id="IPR050180">
    <property type="entry name" value="RNR_Ribonuclease"/>
</dbReference>
<accession>A0A7N4NMG7</accession>
<dbReference type="Gene3D" id="2.40.50.690">
    <property type="match status" value="1"/>
</dbReference>
<feature type="compositionally biased region" description="Acidic residues" evidence="1">
    <location>
        <begin position="98"/>
        <end position="107"/>
    </location>
</feature>
<dbReference type="Proteomes" id="UP000007648">
    <property type="component" value="Unassembled WGS sequence"/>
</dbReference>
<dbReference type="GO" id="GO:0000932">
    <property type="term" value="C:P-body"/>
    <property type="evidence" value="ECO:0007669"/>
    <property type="project" value="TreeGrafter"/>
</dbReference>
<reference evidence="3 4" key="1">
    <citation type="journal article" date="2011" name="Proc. Natl. Acad. Sci. U.S.A.">
        <title>Genetic diversity and population structure of the endangered marsupial Sarcophilus harrisii (Tasmanian devil).</title>
        <authorList>
            <person name="Miller W."/>
            <person name="Hayes V.M."/>
            <person name="Ratan A."/>
            <person name="Petersen D.C."/>
            <person name="Wittekindt N.E."/>
            <person name="Miller J."/>
            <person name="Walenz B."/>
            <person name="Knight J."/>
            <person name="Qi J."/>
            <person name="Zhao F."/>
            <person name="Wang Q."/>
            <person name="Bedoya-Reina O.C."/>
            <person name="Katiyar N."/>
            <person name="Tomsho L.P."/>
            <person name="Kasson L.M."/>
            <person name="Hardie R.A."/>
            <person name="Woodbridge P."/>
            <person name="Tindall E.A."/>
            <person name="Bertelsen M.F."/>
            <person name="Dixon D."/>
            <person name="Pyecroft S."/>
            <person name="Helgen K.M."/>
            <person name="Lesk A.M."/>
            <person name="Pringle T.H."/>
            <person name="Patterson N."/>
            <person name="Zhang Y."/>
            <person name="Kreiss A."/>
            <person name="Woods G.M."/>
            <person name="Jones M.E."/>
            <person name="Schuster S.C."/>
        </authorList>
    </citation>
    <scope>NUCLEOTIDE SEQUENCE [LARGE SCALE GENOMIC DNA]</scope>
</reference>
<dbReference type="GO" id="GO:0010587">
    <property type="term" value="P:miRNA catabolic process"/>
    <property type="evidence" value="ECO:0007669"/>
    <property type="project" value="TreeGrafter"/>
</dbReference>
<gene>
    <name evidence="3" type="primary">DIS3L2</name>
</gene>
<reference evidence="3" key="3">
    <citation type="submission" date="2025-09" db="UniProtKB">
        <authorList>
            <consortium name="Ensembl"/>
        </authorList>
    </citation>
    <scope>IDENTIFICATION</scope>
</reference>
<dbReference type="Pfam" id="PF17216">
    <property type="entry name" value="Rrp44_CSD1"/>
    <property type="match status" value="1"/>
</dbReference>
<dbReference type="PANTHER" id="PTHR23355:SF9">
    <property type="entry name" value="DIS3-LIKE EXONUCLEASE 2"/>
    <property type="match status" value="1"/>
</dbReference>
<dbReference type="SUPFAM" id="SSF50249">
    <property type="entry name" value="Nucleic acid-binding proteins"/>
    <property type="match status" value="1"/>
</dbReference>
<sequence length="514" mass="55875">MDHLGYVRSGMRASSSKLAGPQKNAYARLVQQHRSGRFRSYLNHVAQKMQLEEMGLSDTGSDVDVSLKKGMMREAVTRNGLNVPDPSPNKASLSENPDCVEAEEESLPCDGPEAFRKGPAWTCSEARQSGPGEPEEAGGPPPAEGSSEVENLGWALSSCSLAQSPKPSPSGQKAGASHEKDVPETGHQLQASPSASHVERAWEVSAAEQQPPLDSSSLNSEKAGPLTPDQLPGSRARKGSELSSSTPSSLGKRRPLLESDAMSHLDGKIHPKHLGTPKGASHAVGCSGGAGSSPGDKKMSGKHSQGKKRNIFEAYMSRENVSAGLKRGALIQGVLRINPKKYHEAFIPSPDGTRDIFIDGVVARNRALNGDLVVVELLPKDRWKMKETYGSRKDVASLSKLIQSMKIKEKNTHKGLRRKGNQAAWLLQLALVLAQLKLEEGKPKTFWGITQSPVWVRVVGWGEYEILLYGNESQYLVKEFGINEHDGKEHSSIIKFNFIRLTKGRSSPMCYYKC</sequence>
<dbReference type="PANTHER" id="PTHR23355">
    <property type="entry name" value="RIBONUCLEASE"/>
    <property type="match status" value="1"/>
</dbReference>
<feature type="compositionally biased region" description="Polar residues" evidence="1">
    <location>
        <begin position="157"/>
        <end position="171"/>
    </location>
</feature>
<evidence type="ECO:0000313" key="3">
    <source>
        <dbReference type="Ensembl" id="ENSSHAP00000025583.1"/>
    </source>
</evidence>
<dbReference type="Ensembl" id="ENSSHAT00000045950.1">
    <property type="protein sequence ID" value="ENSSHAP00000025583.1"/>
    <property type="gene ID" value="ENSSHAG00000021383.1"/>
</dbReference>
<feature type="domain" description="CSD1" evidence="2">
    <location>
        <begin position="312"/>
        <end position="385"/>
    </location>
</feature>
<evidence type="ECO:0000256" key="1">
    <source>
        <dbReference type="SAM" id="MobiDB-lite"/>
    </source>
</evidence>
<proteinExistence type="predicted"/>
<keyword evidence="4" id="KW-1185">Reference proteome</keyword>
<evidence type="ECO:0000259" key="2">
    <source>
        <dbReference type="Pfam" id="PF17216"/>
    </source>
</evidence>
<dbReference type="GeneTree" id="ENSGT00530000063106"/>
<dbReference type="InterPro" id="IPR012340">
    <property type="entry name" value="NA-bd_OB-fold"/>
</dbReference>